<evidence type="ECO:0000256" key="6">
    <source>
        <dbReference type="SAM" id="MobiDB-lite"/>
    </source>
</evidence>
<evidence type="ECO:0000256" key="4">
    <source>
        <dbReference type="ARBA" id="ARBA00023163"/>
    </source>
</evidence>
<feature type="region of interest" description="Disordered" evidence="6">
    <location>
        <begin position="112"/>
        <end position="144"/>
    </location>
</feature>
<evidence type="ECO:0000313" key="9">
    <source>
        <dbReference type="Proteomes" id="UP000799779"/>
    </source>
</evidence>
<dbReference type="GO" id="GO:0008270">
    <property type="term" value="F:zinc ion binding"/>
    <property type="evidence" value="ECO:0007669"/>
    <property type="project" value="InterPro"/>
</dbReference>
<gene>
    <name evidence="8" type="ORF">P154DRAFT_305424</name>
</gene>
<dbReference type="OrthoDB" id="4356994at2759"/>
<evidence type="ECO:0000256" key="2">
    <source>
        <dbReference type="ARBA" id="ARBA00023015"/>
    </source>
</evidence>
<accession>A0A6A5W4T9</accession>
<dbReference type="CDD" id="cd00067">
    <property type="entry name" value="GAL4"/>
    <property type="match status" value="1"/>
</dbReference>
<dbReference type="InterPro" id="IPR036864">
    <property type="entry name" value="Zn2-C6_fun-type_DNA-bd_sf"/>
</dbReference>
<dbReference type="AlphaFoldDB" id="A0A6A5W4T9"/>
<keyword evidence="1" id="KW-0479">Metal-binding</keyword>
<evidence type="ECO:0000259" key="7">
    <source>
        <dbReference type="PROSITE" id="PS50048"/>
    </source>
</evidence>
<dbReference type="InterPro" id="IPR050675">
    <property type="entry name" value="OAF3"/>
</dbReference>
<keyword evidence="4" id="KW-0804">Transcription</keyword>
<dbReference type="PROSITE" id="PS50048">
    <property type="entry name" value="ZN2_CY6_FUNGAL_2"/>
    <property type="match status" value="1"/>
</dbReference>
<proteinExistence type="predicted"/>
<dbReference type="GO" id="GO:0003677">
    <property type="term" value="F:DNA binding"/>
    <property type="evidence" value="ECO:0007669"/>
    <property type="project" value="UniProtKB-KW"/>
</dbReference>
<evidence type="ECO:0000256" key="5">
    <source>
        <dbReference type="ARBA" id="ARBA00023242"/>
    </source>
</evidence>
<dbReference type="Gene3D" id="4.10.240.10">
    <property type="entry name" value="Zn(2)-C6 fungal-type DNA-binding domain"/>
    <property type="match status" value="1"/>
</dbReference>
<dbReference type="InterPro" id="IPR001138">
    <property type="entry name" value="Zn2Cys6_DnaBD"/>
</dbReference>
<dbReference type="EMBL" id="ML977620">
    <property type="protein sequence ID" value="KAF1996882.1"/>
    <property type="molecule type" value="Genomic_DNA"/>
</dbReference>
<keyword evidence="2" id="KW-0805">Transcription regulation</keyword>
<protein>
    <recommendedName>
        <fullName evidence="7">Zn(2)-C6 fungal-type domain-containing protein</fullName>
    </recommendedName>
</protein>
<name>A0A6A5W4T9_9PLEO</name>
<feature type="domain" description="Zn(2)-C6 fungal-type" evidence="7">
    <location>
        <begin position="13"/>
        <end position="43"/>
    </location>
</feature>
<dbReference type="GO" id="GO:0000981">
    <property type="term" value="F:DNA-binding transcription factor activity, RNA polymerase II-specific"/>
    <property type="evidence" value="ECO:0007669"/>
    <property type="project" value="InterPro"/>
</dbReference>
<keyword evidence="3" id="KW-0238">DNA-binding</keyword>
<sequence>MVDSQSQEKLHAACDECRTRKLKCSGDAPRCSRCEREGINCVYSPQKPMGRPRKRRREDAQPQPDVSKESPGETSSSAEYPLLPHSHGGSVSLTEHNLVDVFPHMLSPPISDFPMDPPIDPSLWDAQPMTSKASGPSQPPSLPEQTQCTCLSIMYLTLSDLQSMTSFSFPEVIPVLRQAMSTAHNLIQCEKCPKNPFSAIQNVFSLTGIMTALAERYHKVLQTIDQEAAQMDQTGEKKSFRIGDNNPALAHLHDGTENCPMGFNIDLEATEWKRLAKNAVRTEVFGGGSNPAPLFALLQQFEDRQTTWHTSDINLEERERIFGKCIMQNRNKGEMQCVRNIQTVRFIISNMSFE</sequence>
<feature type="region of interest" description="Disordered" evidence="6">
    <location>
        <begin position="42"/>
        <end position="89"/>
    </location>
</feature>
<reference evidence="8" key="1">
    <citation type="journal article" date="2020" name="Stud. Mycol.">
        <title>101 Dothideomycetes genomes: a test case for predicting lifestyles and emergence of pathogens.</title>
        <authorList>
            <person name="Haridas S."/>
            <person name="Albert R."/>
            <person name="Binder M."/>
            <person name="Bloem J."/>
            <person name="Labutti K."/>
            <person name="Salamov A."/>
            <person name="Andreopoulos B."/>
            <person name="Baker S."/>
            <person name="Barry K."/>
            <person name="Bills G."/>
            <person name="Bluhm B."/>
            <person name="Cannon C."/>
            <person name="Castanera R."/>
            <person name="Culley D."/>
            <person name="Daum C."/>
            <person name="Ezra D."/>
            <person name="Gonzalez J."/>
            <person name="Henrissat B."/>
            <person name="Kuo A."/>
            <person name="Liang C."/>
            <person name="Lipzen A."/>
            <person name="Lutzoni F."/>
            <person name="Magnuson J."/>
            <person name="Mondo S."/>
            <person name="Nolan M."/>
            <person name="Ohm R."/>
            <person name="Pangilinan J."/>
            <person name="Park H.-J."/>
            <person name="Ramirez L."/>
            <person name="Alfaro M."/>
            <person name="Sun H."/>
            <person name="Tritt A."/>
            <person name="Yoshinaga Y."/>
            <person name="Zwiers L.-H."/>
            <person name="Turgeon B."/>
            <person name="Goodwin S."/>
            <person name="Spatafora J."/>
            <person name="Crous P."/>
            <person name="Grigoriev I."/>
        </authorList>
    </citation>
    <scope>NUCLEOTIDE SEQUENCE</scope>
    <source>
        <strain evidence="8">CBS 123094</strain>
    </source>
</reference>
<keyword evidence="9" id="KW-1185">Reference proteome</keyword>
<evidence type="ECO:0000256" key="1">
    <source>
        <dbReference type="ARBA" id="ARBA00022723"/>
    </source>
</evidence>
<dbReference type="PANTHER" id="PTHR31069">
    <property type="entry name" value="OLEATE-ACTIVATED TRANSCRIPTION FACTOR 1-RELATED"/>
    <property type="match status" value="1"/>
</dbReference>
<keyword evidence="5" id="KW-0539">Nucleus</keyword>
<dbReference type="SMART" id="SM00066">
    <property type="entry name" value="GAL4"/>
    <property type="match status" value="1"/>
</dbReference>
<dbReference type="PROSITE" id="PS00463">
    <property type="entry name" value="ZN2_CY6_FUNGAL_1"/>
    <property type="match status" value="1"/>
</dbReference>
<dbReference type="PANTHER" id="PTHR31069:SF31">
    <property type="entry name" value="MONODICTYPHENONE CLUSTER TRANSCRIPTION FACTOR-RELATED"/>
    <property type="match status" value="1"/>
</dbReference>
<organism evidence="8 9">
    <name type="scientific">Amniculicola lignicola CBS 123094</name>
    <dbReference type="NCBI Taxonomy" id="1392246"/>
    <lineage>
        <taxon>Eukaryota</taxon>
        <taxon>Fungi</taxon>
        <taxon>Dikarya</taxon>
        <taxon>Ascomycota</taxon>
        <taxon>Pezizomycotina</taxon>
        <taxon>Dothideomycetes</taxon>
        <taxon>Pleosporomycetidae</taxon>
        <taxon>Pleosporales</taxon>
        <taxon>Amniculicolaceae</taxon>
        <taxon>Amniculicola</taxon>
    </lineage>
</organism>
<dbReference type="SUPFAM" id="SSF57701">
    <property type="entry name" value="Zn2/Cys6 DNA-binding domain"/>
    <property type="match status" value="1"/>
</dbReference>
<evidence type="ECO:0000313" key="8">
    <source>
        <dbReference type="EMBL" id="KAF1996882.1"/>
    </source>
</evidence>
<evidence type="ECO:0000256" key="3">
    <source>
        <dbReference type="ARBA" id="ARBA00023125"/>
    </source>
</evidence>
<dbReference type="Proteomes" id="UP000799779">
    <property type="component" value="Unassembled WGS sequence"/>
</dbReference>
<dbReference type="Pfam" id="PF00172">
    <property type="entry name" value="Zn_clus"/>
    <property type="match status" value="1"/>
</dbReference>